<accession>A0A0D6EKE5</accession>
<sequence>MSGLEPSRARATLRCSSRSIPRQLPQKPPPHKHSWRLWSKVDLVALLRNPSTASPFPPLLFTSSASSLLAETYVSSHPLSGLCLHSPLAAPHAHKRLPAVFPTPLGEFNYEPLFPIAVVQPPGGEQPCRLLEEFGEEDEDALVQRIVAGRDEEGWQKVMDWMDENGL</sequence>
<dbReference type="AlphaFoldDB" id="A0A0D6EKE5"/>
<proteinExistence type="predicted"/>
<gene>
    <name evidence="2" type="primary">SPOSA6832_02012</name>
</gene>
<protein>
    <submittedName>
        <fullName evidence="2">SPOSA6832_02012-mRNA-1:cds</fullName>
    </submittedName>
</protein>
<evidence type="ECO:0000313" key="3">
    <source>
        <dbReference type="Proteomes" id="UP000243876"/>
    </source>
</evidence>
<evidence type="ECO:0000256" key="1">
    <source>
        <dbReference type="SAM" id="MobiDB-lite"/>
    </source>
</evidence>
<dbReference type="EMBL" id="CENE01000006">
    <property type="protein sequence ID" value="CEQ40376.1"/>
    <property type="molecule type" value="Genomic_DNA"/>
</dbReference>
<feature type="region of interest" description="Disordered" evidence="1">
    <location>
        <begin position="1"/>
        <end position="32"/>
    </location>
</feature>
<keyword evidence="3" id="KW-1185">Reference proteome</keyword>
<evidence type="ECO:0000313" key="2">
    <source>
        <dbReference type="EMBL" id="CEQ40376.1"/>
    </source>
</evidence>
<reference evidence="3" key="1">
    <citation type="submission" date="2015-02" db="EMBL/GenBank/DDBJ databases">
        <authorList>
            <person name="Gon?alves P."/>
        </authorList>
    </citation>
    <scope>NUCLEOTIDE SEQUENCE [LARGE SCALE GENOMIC DNA]</scope>
</reference>
<dbReference type="Proteomes" id="UP000243876">
    <property type="component" value="Unassembled WGS sequence"/>
</dbReference>
<organism evidence="2 3">
    <name type="scientific">Sporidiobolus salmonicolor</name>
    <name type="common">Yeast-like fungus</name>
    <name type="synonym">Sporobolomyces salmonicolor</name>
    <dbReference type="NCBI Taxonomy" id="5005"/>
    <lineage>
        <taxon>Eukaryota</taxon>
        <taxon>Fungi</taxon>
        <taxon>Dikarya</taxon>
        <taxon>Basidiomycota</taxon>
        <taxon>Pucciniomycotina</taxon>
        <taxon>Microbotryomycetes</taxon>
        <taxon>Sporidiobolales</taxon>
        <taxon>Sporidiobolaceae</taxon>
        <taxon>Sporobolomyces</taxon>
    </lineage>
</organism>
<dbReference type="OrthoDB" id="3365310at2759"/>
<name>A0A0D6EKE5_SPOSA</name>